<dbReference type="PANTHER" id="PTHR24359:SF1">
    <property type="entry name" value="INHIBITOR OF NUCLEAR FACTOR KAPPA-B KINASE EPSILON SUBUNIT HOMOLOG 1-RELATED"/>
    <property type="match status" value="1"/>
</dbReference>
<evidence type="ECO:0000259" key="1">
    <source>
        <dbReference type="PROSITE" id="PS50011"/>
    </source>
</evidence>
<sequence length="234" mass="26091">MGQTSGFLLEYADLGDLETYWSTTPPPLSDAAMHSLWYEMLQLSHAVKYLHNIPFDPAHGNKKALTGWHKDIQPRSILVTTHPGSTSGIRFNLADFGLGHFSFLTPGDGDIVKFGNLGTRAYGDPESYQAETRNTTGGVDLQLADVWSLGCVYSEALVWSVYGYPELERYRLKRLLEASKIWISREERIFMMDMLLQGWSRINSNDASVLASSFTEGIAVLPSGKTRLAAKDDH</sequence>
<name>A0A084QSL2_STAC4</name>
<dbReference type="EMBL" id="KL660305">
    <property type="protein sequence ID" value="KFA66947.1"/>
    <property type="molecule type" value="Genomic_DNA"/>
</dbReference>
<dbReference type="HOGENOM" id="CLU_1185697_0_0_1"/>
<dbReference type="Proteomes" id="UP000028524">
    <property type="component" value="Unassembled WGS sequence"/>
</dbReference>
<dbReference type="InterPro" id="IPR000719">
    <property type="entry name" value="Prot_kinase_dom"/>
</dbReference>
<feature type="domain" description="Protein kinase" evidence="1">
    <location>
        <begin position="1"/>
        <end position="215"/>
    </location>
</feature>
<dbReference type="GO" id="GO:0005524">
    <property type="term" value="F:ATP binding"/>
    <property type="evidence" value="ECO:0007669"/>
    <property type="project" value="InterPro"/>
</dbReference>
<reference evidence="2 3" key="1">
    <citation type="journal article" date="2014" name="BMC Genomics">
        <title>Comparative genome sequencing reveals chemotype-specific gene clusters in the toxigenic black mold Stachybotrys.</title>
        <authorList>
            <person name="Semeiks J."/>
            <person name="Borek D."/>
            <person name="Otwinowski Z."/>
            <person name="Grishin N.V."/>
        </authorList>
    </citation>
    <scope>NUCLEOTIDE SEQUENCE [LARGE SCALE GENOMIC DNA]</scope>
    <source>
        <strain evidence="2 3">IBT 40285</strain>
    </source>
</reference>
<organism evidence="2 3">
    <name type="scientific">Stachybotrys chlorohalonatus (strain IBT 40285)</name>
    <dbReference type="NCBI Taxonomy" id="1283841"/>
    <lineage>
        <taxon>Eukaryota</taxon>
        <taxon>Fungi</taxon>
        <taxon>Dikarya</taxon>
        <taxon>Ascomycota</taxon>
        <taxon>Pezizomycotina</taxon>
        <taxon>Sordariomycetes</taxon>
        <taxon>Hypocreomycetidae</taxon>
        <taxon>Hypocreales</taxon>
        <taxon>Stachybotryaceae</taxon>
        <taxon>Stachybotrys</taxon>
    </lineage>
</organism>
<dbReference type="GO" id="GO:0004674">
    <property type="term" value="F:protein serine/threonine kinase activity"/>
    <property type="evidence" value="ECO:0007669"/>
    <property type="project" value="TreeGrafter"/>
</dbReference>
<proteinExistence type="predicted"/>
<evidence type="ECO:0000313" key="3">
    <source>
        <dbReference type="Proteomes" id="UP000028524"/>
    </source>
</evidence>
<dbReference type="SUPFAM" id="SSF56112">
    <property type="entry name" value="Protein kinase-like (PK-like)"/>
    <property type="match status" value="1"/>
</dbReference>
<protein>
    <recommendedName>
        <fullName evidence="1">Protein kinase domain-containing protein</fullName>
    </recommendedName>
</protein>
<dbReference type="PANTHER" id="PTHR24359">
    <property type="entry name" value="SERINE/THREONINE-PROTEIN KINASE SBK1"/>
    <property type="match status" value="1"/>
</dbReference>
<dbReference type="InParanoid" id="A0A084QSL2"/>
<dbReference type="OrthoDB" id="9992527at2759"/>
<accession>A0A084QSL2</accession>
<dbReference type="AlphaFoldDB" id="A0A084QSL2"/>
<dbReference type="Gene3D" id="1.10.510.10">
    <property type="entry name" value="Transferase(Phosphotransferase) domain 1"/>
    <property type="match status" value="1"/>
</dbReference>
<evidence type="ECO:0000313" key="2">
    <source>
        <dbReference type="EMBL" id="KFA66947.1"/>
    </source>
</evidence>
<keyword evidence="3" id="KW-1185">Reference proteome</keyword>
<gene>
    <name evidence="2" type="ORF">S40285_05744</name>
</gene>
<dbReference type="InterPro" id="IPR011009">
    <property type="entry name" value="Kinase-like_dom_sf"/>
</dbReference>
<dbReference type="PROSITE" id="PS50011">
    <property type="entry name" value="PROTEIN_KINASE_DOM"/>
    <property type="match status" value="1"/>
</dbReference>